<dbReference type="InterPro" id="IPR027417">
    <property type="entry name" value="P-loop_NTPase"/>
</dbReference>
<evidence type="ECO:0000256" key="11">
    <source>
        <dbReference type="HAMAP-Rule" id="MF_01498"/>
    </source>
</evidence>
<evidence type="ECO:0000256" key="8">
    <source>
        <dbReference type="ARBA" id="ARBA00023016"/>
    </source>
</evidence>
<accession>A0ABX8ECN2</accession>
<evidence type="ECO:0000256" key="6">
    <source>
        <dbReference type="ARBA" id="ARBA00022833"/>
    </source>
</evidence>
<comment type="domain">
    <text evidence="11">The middle region has homology to RecA with ATPase motifs including the RadA KNRFG motif, while the C-terminus is homologous to Lon protease.</text>
</comment>
<evidence type="ECO:0000256" key="4">
    <source>
        <dbReference type="ARBA" id="ARBA00022771"/>
    </source>
</evidence>
<evidence type="ECO:0000259" key="14">
    <source>
        <dbReference type="PROSITE" id="PS50162"/>
    </source>
</evidence>
<dbReference type="Gene3D" id="3.30.230.10">
    <property type="match status" value="1"/>
</dbReference>
<dbReference type="GO" id="GO:0016787">
    <property type="term" value="F:hydrolase activity"/>
    <property type="evidence" value="ECO:0007669"/>
    <property type="project" value="UniProtKB-KW"/>
</dbReference>
<keyword evidence="5 15" id="KW-0378">Hydrolase</keyword>
<keyword evidence="2 11" id="KW-0547">Nucleotide-binding</keyword>
<evidence type="ECO:0000256" key="7">
    <source>
        <dbReference type="ARBA" id="ARBA00022840"/>
    </source>
</evidence>
<dbReference type="InterPro" id="IPR020588">
    <property type="entry name" value="RecA_ATP-bd"/>
</dbReference>
<dbReference type="HAMAP" id="MF_01498">
    <property type="entry name" value="RadA_bact"/>
    <property type="match status" value="1"/>
</dbReference>
<dbReference type="Proteomes" id="UP000679307">
    <property type="component" value="Chromosome"/>
</dbReference>
<dbReference type="PANTHER" id="PTHR32472">
    <property type="entry name" value="DNA REPAIR PROTEIN RADA"/>
    <property type="match status" value="1"/>
</dbReference>
<dbReference type="NCBIfam" id="TIGR00416">
    <property type="entry name" value="sms"/>
    <property type="match status" value="1"/>
</dbReference>
<evidence type="ECO:0000256" key="5">
    <source>
        <dbReference type="ARBA" id="ARBA00022801"/>
    </source>
</evidence>
<dbReference type="CDD" id="cd01121">
    <property type="entry name" value="RadA_SMS_N"/>
    <property type="match status" value="1"/>
</dbReference>
<keyword evidence="7 11" id="KW-0067">ATP-binding</keyword>
<sequence>MAKSSTRVRALYRCSECGWETAKWVGRCGECQAWGSVAEAAAAPARATAATPVTTPAVPIGQVSVTESAFRSSGVDELDRVLGGGLVPGAAILLAGEPGVGKSTLLLEVAARTASASATGGARRVLYVTGEESASQVRLRADRTGGVHDELYLAAETDLGAVLTHVEQVRPQLIVVDSVQTIAAPGTEGVPGGVTQVKEVAAALIRVAKTRNITTVLVGHVTKDGSIAGPRVLEHLVDVVLHFEGDRESRFRMVRAMKNRFGPVDEVGCFDLSATGIRAVTDPTGLFVEDHHGRVSGTCVAVTMEGRRPLLAEVQALVTPSALERPRRTVSGLDGSRIAMVLAVLQQHAKVMLHHHDVFASTVGGARLSEPASDLAVAAAVVSATTLTPPPVGVVAMGEIGLAGELRRVRDLELRVAEAARLGFKMAVVPMEPGSRRTPRRDAARMVDGLRVVEAPDAVSALRLMGLLGTPRLTLTSADEATPAQRPR</sequence>
<evidence type="ECO:0000256" key="3">
    <source>
        <dbReference type="ARBA" id="ARBA00022763"/>
    </source>
</evidence>
<evidence type="ECO:0000313" key="16">
    <source>
        <dbReference type="Proteomes" id="UP000679307"/>
    </source>
</evidence>
<protein>
    <recommendedName>
        <fullName evidence="11 12">DNA repair protein RadA</fullName>
    </recommendedName>
</protein>
<feature type="region of interest" description="Lon-protease-like" evidence="11">
    <location>
        <begin position="357"/>
        <end position="488"/>
    </location>
</feature>
<dbReference type="SUPFAM" id="SSF52540">
    <property type="entry name" value="P-loop containing nucleoside triphosphate hydrolases"/>
    <property type="match status" value="1"/>
</dbReference>
<dbReference type="InterPro" id="IPR041166">
    <property type="entry name" value="Rubredoxin_2"/>
</dbReference>
<evidence type="ECO:0000256" key="2">
    <source>
        <dbReference type="ARBA" id="ARBA00022741"/>
    </source>
</evidence>
<keyword evidence="6 13" id="KW-0862">Zinc</keyword>
<proteinExistence type="inferred from homology"/>
<evidence type="ECO:0000256" key="1">
    <source>
        <dbReference type="ARBA" id="ARBA00022723"/>
    </source>
</evidence>
<dbReference type="PRINTS" id="PR01874">
    <property type="entry name" value="DNAREPAIRADA"/>
</dbReference>
<evidence type="ECO:0000256" key="9">
    <source>
        <dbReference type="ARBA" id="ARBA00023125"/>
    </source>
</evidence>
<feature type="binding site" evidence="11">
    <location>
        <begin position="96"/>
        <end position="103"/>
    </location>
    <ligand>
        <name>ATP</name>
        <dbReference type="ChEBI" id="CHEBI:30616"/>
    </ligand>
</feature>
<evidence type="ECO:0000256" key="12">
    <source>
        <dbReference type="NCBIfam" id="TIGR00416"/>
    </source>
</evidence>
<keyword evidence="16" id="KW-1185">Reference proteome</keyword>
<evidence type="ECO:0000256" key="10">
    <source>
        <dbReference type="ARBA" id="ARBA00023204"/>
    </source>
</evidence>
<keyword evidence="8 11" id="KW-0346">Stress response</keyword>
<dbReference type="Pfam" id="PF18073">
    <property type="entry name" value="Zn_ribbon_LapB"/>
    <property type="match status" value="1"/>
</dbReference>
<dbReference type="InterPro" id="IPR004504">
    <property type="entry name" value="DNA_repair_RadA"/>
</dbReference>
<name>A0ABX8ECN2_9ACTN</name>
<comment type="similarity">
    <text evidence="11 13">Belongs to the RecA family. RadA subfamily.</text>
</comment>
<dbReference type="InterPro" id="IPR020568">
    <property type="entry name" value="Ribosomal_Su5_D2-typ_SF"/>
</dbReference>
<keyword evidence="10 11" id="KW-0234">DNA repair</keyword>
<evidence type="ECO:0000313" key="15">
    <source>
        <dbReference type="EMBL" id="QVT78223.1"/>
    </source>
</evidence>
<dbReference type="SUPFAM" id="SSF54211">
    <property type="entry name" value="Ribosomal protein S5 domain 2-like"/>
    <property type="match status" value="1"/>
</dbReference>
<dbReference type="PANTHER" id="PTHR32472:SF10">
    <property type="entry name" value="DNA REPAIR PROTEIN RADA-LIKE PROTEIN"/>
    <property type="match status" value="1"/>
</dbReference>
<dbReference type="Gene3D" id="3.40.50.300">
    <property type="entry name" value="P-loop containing nucleotide triphosphate hydrolases"/>
    <property type="match status" value="1"/>
</dbReference>
<comment type="function">
    <text evidence="13">DNA-dependent ATPase involved in processing of recombination intermediates, plays a role in repairing DNA breaks. Stimulates the branch migration of RecA-mediated strand transfer reactions, allowing the 3' invading strand to extend heteroduplex DNA faster. Binds ssDNA in the presence of ADP but not other nucleotides, has ATPase activity that is stimulated by ssDNA and various branched DNA structures, but inhibited by SSB. Does not have RecA's homology-searching function.</text>
</comment>
<dbReference type="EMBL" id="CP075371">
    <property type="protein sequence ID" value="QVT78223.1"/>
    <property type="molecule type" value="Genomic_DNA"/>
</dbReference>
<reference evidence="15 16" key="1">
    <citation type="submission" date="2021-05" db="EMBL/GenBank/DDBJ databases">
        <title>Complete genome of Nocardioides aquaticus KCTC 9944T isolated from meromictic and hypersaline Ekho Lake, Antarctica.</title>
        <authorList>
            <person name="Hwang K."/>
            <person name="Kim K.M."/>
            <person name="Choe H."/>
        </authorList>
    </citation>
    <scope>NUCLEOTIDE SEQUENCE [LARGE SCALE GENOMIC DNA]</scope>
    <source>
        <strain evidence="15 16">KCTC 9944</strain>
    </source>
</reference>
<keyword evidence="1 11" id="KW-0479">Metal-binding</keyword>
<dbReference type="RefSeq" id="WP_214057834.1">
    <property type="nucleotide sequence ID" value="NZ_BAAAHS010000016.1"/>
</dbReference>
<keyword evidence="9 11" id="KW-0238">DNA-binding</keyword>
<dbReference type="PROSITE" id="PS50162">
    <property type="entry name" value="RECA_2"/>
    <property type="match status" value="1"/>
</dbReference>
<evidence type="ECO:0000256" key="13">
    <source>
        <dbReference type="RuleBase" id="RU003555"/>
    </source>
</evidence>
<feature type="domain" description="RecA family profile 1" evidence="14">
    <location>
        <begin position="67"/>
        <end position="221"/>
    </location>
</feature>
<organism evidence="15 16">
    <name type="scientific">Nocardioides aquaticus</name>
    <dbReference type="NCBI Taxonomy" id="160826"/>
    <lineage>
        <taxon>Bacteria</taxon>
        <taxon>Bacillati</taxon>
        <taxon>Actinomycetota</taxon>
        <taxon>Actinomycetes</taxon>
        <taxon>Propionibacteriales</taxon>
        <taxon>Nocardioidaceae</taxon>
        <taxon>Nocardioides</taxon>
    </lineage>
</organism>
<dbReference type="InterPro" id="IPR003593">
    <property type="entry name" value="AAA+_ATPase"/>
</dbReference>
<comment type="function">
    <text evidence="11">Plays a role in repairing double-strand DNA breaks, probably involving stabilizing or processing branched DNA or blocked replication forks.</text>
</comment>
<feature type="short sequence motif" description="RadA KNRFG motif" evidence="11">
    <location>
        <begin position="258"/>
        <end position="262"/>
    </location>
</feature>
<dbReference type="InterPro" id="IPR014721">
    <property type="entry name" value="Ribsml_uS5_D2-typ_fold_subgr"/>
</dbReference>
<keyword evidence="4 13" id="KW-0863">Zinc-finger</keyword>
<dbReference type="Pfam" id="PF13481">
    <property type="entry name" value="AAA_25"/>
    <property type="match status" value="1"/>
</dbReference>
<keyword evidence="3 11" id="KW-0227">DNA damage</keyword>
<dbReference type="SMART" id="SM00382">
    <property type="entry name" value="AAA"/>
    <property type="match status" value="1"/>
</dbReference>
<gene>
    <name evidence="11 15" type="primary">radA</name>
    <name evidence="15" type="ORF">ENKNEFLB_00596</name>
</gene>